<dbReference type="Proteomes" id="UP000562464">
    <property type="component" value="Unassembled WGS sequence"/>
</dbReference>
<evidence type="ECO:0000256" key="1">
    <source>
        <dbReference type="SAM" id="Phobius"/>
    </source>
</evidence>
<keyword evidence="1" id="KW-0812">Transmembrane</keyword>
<accession>A0A841C9H9</accession>
<keyword evidence="3" id="KW-1185">Reference proteome</keyword>
<dbReference type="EMBL" id="JACHHV010000013">
    <property type="protein sequence ID" value="MBB5888049.1"/>
    <property type="molecule type" value="Genomic_DNA"/>
</dbReference>
<comment type="caution">
    <text evidence="2">The sequence shown here is derived from an EMBL/GenBank/DDBJ whole genome shotgun (WGS) entry which is preliminary data.</text>
</comment>
<name>A0A841C9H9_9LACT</name>
<feature type="transmembrane region" description="Helical" evidence="1">
    <location>
        <begin position="75"/>
        <end position="95"/>
    </location>
</feature>
<reference evidence="2 3" key="1">
    <citation type="submission" date="2020-08" db="EMBL/GenBank/DDBJ databases">
        <title>Genomic Encyclopedia of Type Strains, Phase IV (KMG-IV): sequencing the most valuable type-strain genomes for metagenomic binning, comparative biology and taxonomic classification.</title>
        <authorList>
            <person name="Goeker M."/>
        </authorList>
    </citation>
    <scope>NUCLEOTIDE SEQUENCE [LARGE SCALE GENOMIC DNA]</scope>
    <source>
        <strain evidence="2 3">DSM 14925</strain>
    </source>
</reference>
<proteinExistence type="predicted"/>
<organism evidence="2 3">
    <name type="scientific">Lactovum miscens</name>
    <dbReference type="NCBI Taxonomy" id="190387"/>
    <lineage>
        <taxon>Bacteria</taxon>
        <taxon>Bacillati</taxon>
        <taxon>Bacillota</taxon>
        <taxon>Bacilli</taxon>
        <taxon>Lactobacillales</taxon>
        <taxon>Streptococcaceae</taxon>
        <taxon>Lactovum</taxon>
    </lineage>
</organism>
<gene>
    <name evidence="2" type="ORF">HNQ37_000939</name>
</gene>
<evidence type="ECO:0000313" key="3">
    <source>
        <dbReference type="Proteomes" id="UP000562464"/>
    </source>
</evidence>
<dbReference type="AlphaFoldDB" id="A0A841C9H9"/>
<keyword evidence="1" id="KW-0472">Membrane</keyword>
<dbReference type="RefSeq" id="WP_183539747.1">
    <property type="nucleotide sequence ID" value="NZ_JACHHV010000013.1"/>
</dbReference>
<protein>
    <submittedName>
        <fullName evidence="2">Pheromone shutdown protein TraB</fullName>
    </submittedName>
</protein>
<keyword evidence="1" id="KW-1133">Transmembrane helix</keyword>
<evidence type="ECO:0000313" key="2">
    <source>
        <dbReference type="EMBL" id="MBB5888049.1"/>
    </source>
</evidence>
<feature type="transmembrane region" description="Helical" evidence="1">
    <location>
        <begin position="45"/>
        <end position="69"/>
    </location>
</feature>
<sequence>MVLGVGNPQAIINVIQQYVPHINSENSPIGENEELNKLGQVVHKLTNLAFVLSIMLLVMTICSIFVLRHAIIEEIFPWLIVDLIIVTLIIKLLGWKKVESISENKGLFFNRDPREGTFSLHILN</sequence>